<feature type="binding site" evidence="3">
    <location>
        <position position="274"/>
    </location>
    <ligand>
        <name>L-tryptophan</name>
        <dbReference type="ChEBI" id="CHEBI:57912"/>
    </ligand>
</feature>
<dbReference type="InterPro" id="IPR033964">
    <property type="entry name" value="ABBA"/>
</dbReference>
<keyword evidence="5" id="KW-1185">Reference proteome</keyword>
<name>A0A9W8WTU1_9PLEO</name>
<dbReference type="Pfam" id="PF11991">
    <property type="entry name" value="Trp_DMAT"/>
    <property type="match status" value="1"/>
</dbReference>
<evidence type="ECO:0000313" key="5">
    <source>
        <dbReference type="Proteomes" id="UP001140562"/>
    </source>
</evidence>
<feature type="binding site" evidence="3">
    <location>
        <position position="272"/>
    </location>
    <ligand>
        <name>dimethylallyl diphosphate</name>
        <dbReference type="ChEBI" id="CHEBI:57623"/>
    </ligand>
</feature>
<dbReference type="InterPro" id="IPR017795">
    <property type="entry name" value="ABBA_NscD-like"/>
</dbReference>
<dbReference type="SFLD" id="SFLDS00036">
    <property type="entry name" value="Aromatic_Prenyltransferase"/>
    <property type="match status" value="1"/>
</dbReference>
<dbReference type="PANTHER" id="PTHR40627:SF4">
    <property type="entry name" value="PRENYLTRANSFERASE ASQH1-RELATED"/>
    <property type="match status" value="1"/>
</dbReference>
<gene>
    <name evidence="4" type="ORF">N0V87_008339</name>
</gene>
<dbReference type="AlphaFoldDB" id="A0A9W8WTU1"/>
<proteinExistence type="inferred from homology"/>
<feature type="binding site" evidence="3">
    <location>
        <position position="418"/>
    </location>
    <ligand>
        <name>dimethylallyl diphosphate</name>
        <dbReference type="ChEBI" id="CHEBI:57623"/>
    </ligand>
</feature>
<comment type="caution">
    <text evidence="4">The sequence shown here is derived from an EMBL/GenBank/DDBJ whole genome shotgun (WGS) entry which is preliminary data.</text>
</comment>
<evidence type="ECO:0000256" key="1">
    <source>
        <dbReference type="ARBA" id="ARBA00010209"/>
    </source>
</evidence>
<evidence type="ECO:0000256" key="2">
    <source>
        <dbReference type="ARBA" id="ARBA00022679"/>
    </source>
</evidence>
<feature type="binding site" evidence="3">
    <location>
        <position position="341"/>
    </location>
    <ligand>
        <name>dimethylallyl diphosphate</name>
        <dbReference type="ChEBI" id="CHEBI:57623"/>
    </ligand>
</feature>
<evidence type="ECO:0000313" key="4">
    <source>
        <dbReference type="EMBL" id="KAJ4332472.1"/>
    </source>
</evidence>
<feature type="binding site" evidence="3">
    <location>
        <position position="339"/>
    </location>
    <ligand>
        <name>dimethylallyl diphosphate</name>
        <dbReference type="ChEBI" id="CHEBI:57623"/>
    </ligand>
</feature>
<organism evidence="4 5">
    <name type="scientific">Didymella glomerata</name>
    <dbReference type="NCBI Taxonomy" id="749621"/>
    <lineage>
        <taxon>Eukaryota</taxon>
        <taxon>Fungi</taxon>
        <taxon>Dikarya</taxon>
        <taxon>Ascomycota</taxon>
        <taxon>Pezizomycotina</taxon>
        <taxon>Dothideomycetes</taxon>
        <taxon>Pleosporomycetidae</taxon>
        <taxon>Pleosporales</taxon>
        <taxon>Pleosporineae</taxon>
        <taxon>Didymellaceae</taxon>
        <taxon>Didymella</taxon>
    </lineage>
</organism>
<comment type="similarity">
    <text evidence="1">Belongs to the tryptophan dimethylallyltransferase family.</text>
</comment>
<dbReference type="PANTHER" id="PTHR40627">
    <property type="entry name" value="INDOLE PRENYLTRANSFERASE TDIB-RELATED"/>
    <property type="match status" value="1"/>
</dbReference>
<feature type="binding site" evidence="3">
    <location>
        <position position="162"/>
    </location>
    <ligand>
        <name>L-tryptophan</name>
        <dbReference type="ChEBI" id="CHEBI:57912"/>
    </ligand>
</feature>
<sequence length="462" mass="52098">MLARLPNRLRSTLRLVQQNAINDSPNPPTLKATSAHTQISTVGALLSNDTNAKEHSRGDTADTHVVQPSKADIEFAESDKQSAFDVINSIVGFRNTEHQFWWDRTGKQLAELLRYAGYTKSEQYSELLFFAIHVVPELGAAPDKSGHLPWRTPHTPDGTPLEFSWEWGLEGKGTIRTGFEPIGPLAGTDIDPFNRRETDIWIKHLEDQGLVTGLNLEWYRHFTATVLPSKDTPPTEVDRGKLAKNDLFEVAPVGGTFVMRDIARSGPMIKAYMYPGLKGKELGISKSDVVFRAIKALPTDQYNSLTFEPLQEYLEEAARKWKMEIHIFSFDLISPSKSRVKIYTRAPNTSLEYLMDALTIGTRNDLSMYSDEVIRDVQDFWKIFTDGAPDILPQDGSARGPGFYFTTQAGKIPTPKVYISPGPFCTNDMDVLARLRRYFATRRDAEQMLPQMDNYEQALQAM</sequence>
<dbReference type="CDD" id="cd13929">
    <property type="entry name" value="PT-DMATS_CymD"/>
    <property type="match status" value="1"/>
</dbReference>
<keyword evidence="2" id="KW-0808">Transferase</keyword>
<dbReference type="PIRSF" id="PIRSF000509">
    <property type="entry name" value="Trp_DMAT"/>
    <property type="match status" value="1"/>
</dbReference>
<dbReference type="EMBL" id="JAPEUV010000117">
    <property type="protein sequence ID" value="KAJ4332472.1"/>
    <property type="molecule type" value="Genomic_DNA"/>
</dbReference>
<protein>
    <submittedName>
        <fullName evidence="4">Uncharacterized protein</fullName>
    </submittedName>
</protein>
<evidence type="ECO:0000256" key="3">
    <source>
        <dbReference type="PIRSR" id="PIRSR000509-1"/>
    </source>
</evidence>
<reference evidence="4" key="1">
    <citation type="submission" date="2022-10" db="EMBL/GenBank/DDBJ databases">
        <title>Tapping the CABI collections for fungal endophytes: first genome assemblies for Collariella, Neodidymelliopsis, Ascochyta clinopodiicola, Didymella pomorum, Didymosphaeria variabile, Neocosmospora piperis and Neocucurbitaria cava.</title>
        <authorList>
            <person name="Hill R."/>
        </authorList>
    </citation>
    <scope>NUCLEOTIDE SEQUENCE</scope>
    <source>
        <strain evidence="4">IMI 360193</strain>
    </source>
</reference>
<feature type="binding site" evidence="3">
    <location>
        <position position="343"/>
    </location>
    <ligand>
        <name>dimethylallyl diphosphate</name>
        <dbReference type="ChEBI" id="CHEBI:57623"/>
    </ligand>
</feature>
<accession>A0A9W8WTU1</accession>
<dbReference type="Proteomes" id="UP001140562">
    <property type="component" value="Unassembled WGS sequence"/>
</dbReference>
<dbReference type="OrthoDB" id="3354387at2759"/>
<feature type="binding site" evidence="3">
    <location>
        <position position="270"/>
    </location>
    <ligand>
        <name>dimethylallyl diphosphate</name>
        <dbReference type="ChEBI" id="CHEBI:57623"/>
    </ligand>
</feature>
<feature type="binding site" evidence="3">
    <location>
        <position position="176"/>
    </location>
    <ligand>
        <name>dimethylallyl diphosphate</name>
        <dbReference type="ChEBI" id="CHEBI:57623"/>
    </ligand>
</feature>
<dbReference type="GO" id="GO:0009820">
    <property type="term" value="P:alkaloid metabolic process"/>
    <property type="evidence" value="ECO:0007669"/>
    <property type="project" value="InterPro"/>
</dbReference>
<dbReference type="NCBIfam" id="TIGR03429">
    <property type="entry name" value="arom_pren_DMATS"/>
    <property type="match status" value="1"/>
</dbReference>
<dbReference type="InterPro" id="IPR012148">
    <property type="entry name" value="ABBA_DMATS-like"/>
</dbReference>
<dbReference type="GO" id="GO:0016765">
    <property type="term" value="F:transferase activity, transferring alkyl or aryl (other than methyl) groups"/>
    <property type="evidence" value="ECO:0007669"/>
    <property type="project" value="InterPro"/>
</dbReference>